<dbReference type="RefSeq" id="XP_020039019.2">
    <property type="nucleotide sequence ID" value="XM_020183430.2"/>
</dbReference>
<dbReference type="CTD" id="6953"/>
<dbReference type="InterPro" id="IPR009852">
    <property type="entry name" value="CENPJ_C_dom"/>
</dbReference>
<dbReference type="InterPro" id="IPR047002">
    <property type="entry name" value="Tcp10_C_sf"/>
</dbReference>
<evidence type="ECO:0000313" key="2">
    <source>
        <dbReference type="Proteomes" id="UP001732720"/>
    </source>
</evidence>
<dbReference type="PANTHER" id="PTHR10331">
    <property type="entry name" value="T COMPLEX PROTEIN 10"/>
    <property type="match status" value="1"/>
</dbReference>
<name>A0A8B7W5J2_CASCN</name>
<organism evidence="3">
    <name type="scientific">Castor canadensis</name>
    <name type="common">American beaver</name>
    <dbReference type="NCBI Taxonomy" id="51338"/>
    <lineage>
        <taxon>Eukaryota</taxon>
        <taxon>Metazoa</taxon>
        <taxon>Chordata</taxon>
        <taxon>Craniata</taxon>
        <taxon>Vertebrata</taxon>
        <taxon>Euteleostomi</taxon>
        <taxon>Mammalia</taxon>
        <taxon>Eutheria</taxon>
        <taxon>Euarchontoglires</taxon>
        <taxon>Glires</taxon>
        <taxon>Rodentia</taxon>
        <taxon>Castorimorpha</taxon>
        <taxon>Castoridae</taxon>
        <taxon>Castor</taxon>
    </lineage>
</organism>
<dbReference type="PANTHER" id="PTHR10331:SF25">
    <property type="entry name" value="T-COMPLEX PROTEIN 10A-RELATED"/>
    <property type="match status" value="1"/>
</dbReference>
<dbReference type="GeneID" id="109698969"/>
<sequence>MSAWDVTPPEAMAAAKGQEHDMRSSIPESSDDRFPVKAQASGRPRSVPDIMGPQNLLRPGPFPEAVPVTDIKTEKEEMQEKQHPGGKVEQVLSDGRTIVTFPNGTRKEISADKKNVLIRFFNGDVKKIKPDQKVVYYYADAQTTHITYPDGMEIVQFPNNQTEKFYPDGSKETVFPDGTVTWLKNGCEKTVFPDGTTVNVKRNGDKTIMFSNGQKEIHTARFKRREFLDGTVRTVYCSSCQETKYASGRVKVKDESGNIILDWK</sequence>
<dbReference type="FunFam" id="2.60.450.20:FF:000003">
    <property type="entry name" value="T-complex protein 10b"/>
    <property type="match status" value="1"/>
</dbReference>
<gene>
    <name evidence="3" type="primary">Tcp10l3</name>
</gene>
<reference evidence="3" key="1">
    <citation type="submission" date="2025-08" db="UniProtKB">
        <authorList>
            <consortium name="RefSeq"/>
        </authorList>
    </citation>
    <scope>IDENTIFICATION</scope>
</reference>
<accession>A0A8B7W5J2</accession>
<dbReference type="InterPro" id="IPR026581">
    <property type="entry name" value="TCP10L/CENPJ"/>
</dbReference>
<evidence type="ECO:0000313" key="3">
    <source>
        <dbReference type="RefSeq" id="XP_020039019.2"/>
    </source>
</evidence>
<keyword evidence="2" id="KW-1185">Reference proteome</keyword>
<dbReference type="KEGG" id="ccan:109698969"/>
<dbReference type="OrthoDB" id="10252174at2759"/>
<dbReference type="AlphaFoldDB" id="A0A8B7W5J2"/>
<dbReference type="Pfam" id="PF07202">
    <property type="entry name" value="Tcp10_C"/>
    <property type="match status" value="4"/>
</dbReference>
<proteinExistence type="inferred from homology"/>
<evidence type="ECO:0000256" key="1">
    <source>
        <dbReference type="ARBA" id="ARBA00005627"/>
    </source>
</evidence>
<protein>
    <submittedName>
        <fullName evidence="3">Centrosomal P4.1-associated protein</fullName>
    </submittedName>
</protein>
<dbReference type="Gene3D" id="2.60.450.20">
    <property type="match status" value="1"/>
</dbReference>
<dbReference type="Proteomes" id="UP001732720">
    <property type="component" value="Chromosome 1"/>
</dbReference>
<comment type="similarity">
    <text evidence="1">Belongs to the TCP10 family.</text>
</comment>